<dbReference type="Pfam" id="PF20911">
    <property type="entry name" value="GP7"/>
    <property type="match status" value="1"/>
</dbReference>
<evidence type="ECO:0000313" key="2">
    <source>
        <dbReference type="Proteomes" id="UP000325333"/>
    </source>
</evidence>
<dbReference type="AlphaFoldDB" id="A0A5B0KYY4"/>
<reference evidence="1 2" key="1">
    <citation type="submission" date="2019-07" db="EMBL/GenBank/DDBJ databases">
        <title>Genome sequencing of the stress-tolerant strain Azospirillum brasilense Az19.</title>
        <authorList>
            <person name="Maroniche G.A."/>
            <person name="Garcia J.E."/>
            <person name="Pagnussat L."/>
            <person name="Amenta M."/>
            <person name="Creus C.M."/>
        </authorList>
    </citation>
    <scope>NUCLEOTIDE SEQUENCE [LARGE SCALE GENOMIC DNA]</scope>
    <source>
        <strain evidence="1 2">Az19</strain>
    </source>
</reference>
<organism evidence="1 2">
    <name type="scientific">Azospirillum argentinense</name>
    <dbReference type="NCBI Taxonomy" id="2970906"/>
    <lineage>
        <taxon>Bacteria</taxon>
        <taxon>Pseudomonadati</taxon>
        <taxon>Pseudomonadota</taxon>
        <taxon>Alphaproteobacteria</taxon>
        <taxon>Rhodospirillales</taxon>
        <taxon>Azospirillaceae</taxon>
        <taxon>Azospirillum</taxon>
    </lineage>
</organism>
<gene>
    <name evidence="1" type="ORF">FH063_001329</name>
</gene>
<name>A0A5B0KYY4_9PROT</name>
<protein>
    <submittedName>
        <fullName evidence="1">Uncharacterized protein</fullName>
    </submittedName>
</protein>
<dbReference type="RefSeq" id="WP_149648846.1">
    <property type="nucleotide sequence ID" value="NZ_VEWN01000002.1"/>
</dbReference>
<dbReference type="EMBL" id="VEWN01000002">
    <property type="protein sequence ID" value="KAA1057161.1"/>
    <property type="molecule type" value="Genomic_DNA"/>
</dbReference>
<comment type="caution">
    <text evidence="1">The sequence shown here is derived from an EMBL/GenBank/DDBJ whole genome shotgun (WGS) entry which is preliminary data.</text>
</comment>
<accession>A0A5B0KYY4</accession>
<proteinExistence type="predicted"/>
<dbReference type="Proteomes" id="UP000325333">
    <property type="component" value="Unassembled WGS sequence"/>
</dbReference>
<dbReference type="NCBIfam" id="NF045672">
    <property type="entry name" value="MCP_gp7_epsi_15"/>
    <property type="match status" value="1"/>
</dbReference>
<sequence>MALDTLRTIALERSKKQPKQIDHLTEEAPILDTIPFASSTHGMWHVAETLTSADSIGFVAMDAPLPDVSSTTKLIRFDVAKMGGTIKVAEDKAREYGGKEKYFADRTAPVLKMTGMNTERAIVYDNLRQYAVDRFRAGDTTRTVYDAGGTGSTNYSIIAVRFEEGVCSGLYNPNGFGNGTMFDTMPINGGNLYDIGGGVLGYGVRMKSDLGYQITGTRNVGAIVNIDLANNKLPTAVQMDDLLADIRATSSGRTVLLMHTRVKDALCRTFKDGRVQMRPADKVIDRQMEAWGGVPFLTSYNLYDGTEGRVLLS</sequence>
<evidence type="ECO:0000313" key="1">
    <source>
        <dbReference type="EMBL" id="KAA1057161.1"/>
    </source>
</evidence>
<dbReference type="InterPro" id="IPR048813">
    <property type="entry name" value="GP7-like"/>
</dbReference>